<feature type="compositionally biased region" description="Pro residues" evidence="13">
    <location>
        <begin position="1434"/>
        <end position="1443"/>
    </location>
</feature>
<keyword evidence="10 12" id="KW-0624">Polysaccharide degradation</keyword>
<dbReference type="InterPro" id="IPR017853">
    <property type="entry name" value="GH"/>
</dbReference>
<dbReference type="Pfam" id="PF06452">
    <property type="entry name" value="CBM9_1"/>
    <property type="match status" value="2"/>
</dbReference>
<comment type="catalytic activity">
    <reaction evidence="1 12">
        <text>Endohydrolysis of (1-&gt;4)-beta-D-xylosidic linkages in xylans.</text>
        <dbReference type="EC" id="3.2.1.8"/>
    </reaction>
</comment>
<keyword evidence="9 12" id="KW-0326">Glycosidase</keyword>
<dbReference type="SUPFAM" id="SSF49344">
    <property type="entry name" value="CBD9-like"/>
    <property type="match status" value="2"/>
</dbReference>
<name>A0ABT9ZP14_9BACI</name>
<keyword evidence="5 14" id="KW-0732">Signal</keyword>
<feature type="active site" description="Nucleophile" evidence="11">
    <location>
        <position position="963"/>
    </location>
</feature>
<evidence type="ECO:0000256" key="2">
    <source>
        <dbReference type="ARBA" id="ARBA00004851"/>
    </source>
</evidence>
<keyword evidence="4" id="KW-0858">Xylan degradation</keyword>
<evidence type="ECO:0000256" key="8">
    <source>
        <dbReference type="ARBA" id="ARBA00023277"/>
    </source>
</evidence>
<evidence type="ECO:0000313" key="17">
    <source>
        <dbReference type="Proteomes" id="UP001230005"/>
    </source>
</evidence>
<dbReference type="InterPro" id="IPR001000">
    <property type="entry name" value="GH10_dom"/>
</dbReference>
<feature type="signal peptide" evidence="14">
    <location>
        <begin position="1"/>
        <end position="32"/>
    </location>
</feature>
<dbReference type="SMART" id="SM00633">
    <property type="entry name" value="Glyco_10"/>
    <property type="match status" value="2"/>
</dbReference>
<dbReference type="PANTHER" id="PTHR31490:SF90">
    <property type="entry name" value="ENDO-1,4-BETA-XYLANASE A"/>
    <property type="match status" value="1"/>
</dbReference>
<dbReference type="Gene3D" id="3.20.20.80">
    <property type="entry name" value="Glycosidases"/>
    <property type="match status" value="2"/>
</dbReference>
<comment type="similarity">
    <text evidence="3 12">Belongs to the glycosyl hydrolase 10 (cellulase F) family.</text>
</comment>
<dbReference type="PRINTS" id="PR00134">
    <property type="entry name" value="GLHYDRLASE10"/>
</dbReference>
<comment type="pathway">
    <text evidence="2">Glycan degradation; xylan degradation.</text>
</comment>
<dbReference type="EC" id="3.2.1.8" evidence="12"/>
<keyword evidence="17" id="KW-1185">Reference proteome</keyword>
<proteinExistence type="inferred from homology"/>
<dbReference type="SUPFAM" id="SSF49785">
    <property type="entry name" value="Galactose-binding domain-like"/>
    <property type="match status" value="2"/>
</dbReference>
<organism evidence="16 17">
    <name type="scientific">Evansella vedderi</name>
    <dbReference type="NCBI Taxonomy" id="38282"/>
    <lineage>
        <taxon>Bacteria</taxon>
        <taxon>Bacillati</taxon>
        <taxon>Bacillota</taxon>
        <taxon>Bacilli</taxon>
        <taxon>Bacillales</taxon>
        <taxon>Bacillaceae</taxon>
        <taxon>Evansella</taxon>
    </lineage>
</organism>
<dbReference type="InterPro" id="IPR003305">
    <property type="entry name" value="CenC_carb-bd"/>
</dbReference>
<dbReference type="InterPro" id="IPR010502">
    <property type="entry name" value="Carb-bd_dom_fam9"/>
</dbReference>
<evidence type="ECO:0000259" key="15">
    <source>
        <dbReference type="PROSITE" id="PS51760"/>
    </source>
</evidence>
<evidence type="ECO:0000256" key="7">
    <source>
        <dbReference type="ARBA" id="ARBA00022801"/>
    </source>
</evidence>
<evidence type="ECO:0000256" key="5">
    <source>
        <dbReference type="ARBA" id="ARBA00022729"/>
    </source>
</evidence>
<feature type="active site" description="Nucleophile" evidence="11">
    <location>
        <position position="618"/>
    </location>
</feature>
<evidence type="ECO:0000256" key="13">
    <source>
        <dbReference type="SAM" id="MobiDB-lite"/>
    </source>
</evidence>
<feature type="chain" id="PRO_5047178588" description="Beta-xylanase" evidence="14">
    <location>
        <begin position="33"/>
        <end position="1462"/>
    </location>
</feature>
<evidence type="ECO:0000313" key="16">
    <source>
        <dbReference type="EMBL" id="MDQ0252967.1"/>
    </source>
</evidence>
<dbReference type="RefSeq" id="WP_307320994.1">
    <property type="nucleotide sequence ID" value="NZ_JAUSUG010000001.1"/>
</dbReference>
<dbReference type="Proteomes" id="UP001230005">
    <property type="component" value="Unassembled WGS sequence"/>
</dbReference>
<keyword evidence="7 12" id="KW-0378">Hydrolase</keyword>
<dbReference type="CDD" id="cd00005">
    <property type="entry name" value="CBM9_like_1"/>
    <property type="match status" value="1"/>
</dbReference>
<evidence type="ECO:0000256" key="14">
    <source>
        <dbReference type="SAM" id="SignalP"/>
    </source>
</evidence>
<dbReference type="PANTHER" id="PTHR31490">
    <property type="entry name" value="GLYCOSYL HYDROLASE"/>
    <property type="match status" value="1"/>
</dbReference>
<dbReference type="InterPro" id="IPR044846">
    <property type="entry name" value="GH10"/>
</dbReference>
<feature type="region of interest" description="Disordered" evidence="13">
    <location>
        <begin position="1401"/>
        <end position="1462"/>
    </location>
</feature>
<evidence type="ECO:0000256" key="9">
    <source>
        <dbReference type="ARBA" id="ARBA00023295"/>
    </source>
</evidence>
<feature type="domain" description="GH10" evidence="15">
    <location>
        <begin position="360"/>
        <end position="709"/>
    </location>
</feature>
<reference evidence="16 17" key="1">
    <citation type="submission" date="2023-07" db="EMBL/GenBank/DDBJ databases">
        <title>Genomic Encyclopedia of Type Strains, Phase IV (KMG-IV): sequencing the most valuable type-strain genomes for metagenomic binning, comparative biology and taxonomic classification.</title>
        <authorList>
            <person name="Goeker M."/>
        </authorList>
    </citation>
    <scope>NUCLEOTIDE SEQUENCE [LARGE SCALE GENOMIC DNA]</scope>
    <source>
        <strain evidence="16 17">DSM 9768</strain>
    </source>
</reference>
<evidence type="ECO:0000256" key="11">
    <source>
        <dbReference type="PROSITE-ProRule" id="PRU10061"/>
    </source>
</evidence>
<evidence type="ECO:0000256" key="12">
    <source>
        <dbReference type="RuleBase" id="RU361174"/>
    </source>
</evidence>
<dbReference type="SUPFAM" id="SSF51445">
    <property type="entry name" value="(Trans)glycosidases"/>
    <property type="match status" value="2"/>
</dbReference>
<dbReference type="Pfam" id="PF02018">
    <property type="entry name" value="CBM_4_9"/>
    <property type="match status" value="2"/>
</dbReference>
<feature type="domain" description="GH10" evidence="15">
    <location>
        <begin position="710"/>
        <end position="1053"/>
    </location>
</feature>
<evidence type="ECO:0000256" key="1">
    <source>
        <dbReference type="ARBA" id="ARBA00000681"/>
    </source>
</evidence>
<evidence type="ECO:0000256" key="6">
    <source>
        <dbReference type="ARBA" id="ARBA00022737"/>
    </source>
</evidence>
<evidence type="ECO:0000256" key="4">
    <source>
        <dbReference type="ARBA" id="ARBA00022651"/>
    </source>
</evidence>
<keyword evidence="8 12" id="KW-0119">Carbohydrate metabolism</keyword>
<evidence type="ECO:0000256" key="10">
    <source>
        <dbReference type="ARBA" id="ARBA00023326"/>
    </source>
</evidence>
<dbReference type="Gene3D" id="2.60.120.260">
    <property type="entry name" value="Galactose-binding domain-like"/>
    <property type="match status" value="2"/>
</dbReference>
<sequence length="1462" mass="165175">MRKKRFKSLIIQFLVLLLVLPPGLLHTSTSTAANDEFEPEVVKEFNFEAGEQGWTPRGTSVLSSVEYEGSTNGGRSLLVSDRQETWSGAGVDLTPDLEKGAEYRFTANVKLKEAAESQLQLMVLEGFTWIDGKQVSDTDNDWVELEGTFKFESNISQVYLYVETANDTKSFYVDYVKVEMISPPSESEEDDNIIDIPEEHRIPVFTDFEDGTTQGWEPNVGSVELTVTDTVAKNGDYSLFISNRLGSNHSAVIEALDNMYAGYTYDISLWVKLAEGEAPTRLQVTRAETNANGTNYWPPVVNPVTVTADEWVLLEGTYTLPPSVTSLQFFVEEPWDPDQTTGVPFYIDDFKVEVQIPKEIEDIPPLKDVYAEYFDIGAAIEPNQMLGQHGEMLKKHYNMLVAENIMKPDGIQPTEGNFNWTNADAMIEFAEENGMDVRFHTLVWHSQTPSWFFNDVNGNPMVVNGQVADPDNLEANKKLLLDRMETHIRAVVERYYDRVDSWDVVNEVIVTGEADGFRRSPYYLITGKEFIHRAFEVTAEVLEEKGGHGKLYYNDYTTHIPAKRDLIYDMVVEMIDKGIRIDGIGHQTHINIQNPPMQQITDSIELFGELGLDNEITELDVSIYTNNNQNFDGFDNIPSEIFEIQAERYGHLFSEFRRLSDYISSVVFWGIGDDHTWLHNFPVEGRTNAPFVFDHHLQAKPAYWAIVNFDEEIPSLSEFFTEHFQIGAAIEPYQMGGVHGEMLDKHYNSIVAENIMKPLYIQPREGEFNFERLDEMMNYAKENGKTMRYHTLLWHSQSPGWFHQDENGTPLEANEENKQLVLDRVETHVDTVVRHVMENHPGVVDSWDVVNEVIDVNGPNGMRNSEWYRLTGKDFVKVAFNTAKSVLDEFNDDSKLYINDYNTHEPAKRDALFDLVMELTEEGVPIDGVGHQTHVNIRNPHINQITESIELFANEGFDIQITELDMSIYTDNTTVYETFDDIPDEVLLLQAYRYQELFNEFVRLSDSISNVTFWGIGDDHTWLTNRPIPRQNAPFVFDQNLQPKLAFWALVDPSRLPAVTKEANATYGTPIINGEVDLLWETISPTVIGAGEEFSATFRTTWDENHLYVLAEVTDATVNENDSVEVFVNDVHVTFTRGEESAVQSVVEVDGGYLLEAAVALEGSLEVNDKLAFDVRITDAETGNLLSWNDPTHSQEENVNYGELTLLPEVKVTEAFYGTPVIDAELDDVWQDALEIYTGTWVEGSDGATATVRTLWDEEYLYVFAEVSDPLLSKASGNVWEQDSVEIFIDQNNAKTEYYQSDDGQFRVNFANEQSYNGFASASTFETATRLTDEGYIVEAAIKFTEIDPTEGTIIGFDFQVNDDANGNGSRDSVAIWNDPTGQSFQNTSRFGVLRLSMVQPEEPGKPCPPVAPGKPEQPGKPCLPVVPGKPEQPGKPNPPVVPGKPEEAGKPELLIPNRSKN</sequence>
<accession>A0ABT9ZP14</accession>
<dbReference type="InterPro" id="IPR031158">
    <property type="entry name" value="GH10_AS"/>
</dbReference>
<dbReference type="InterPro" id="IPR008979">
    <property type="entry name" value="Galactose-bd-like_sf"/>
</dbReference>
<dbReference type="Pfam" id="PF00331">
    <property type="entry name" value="Glyco_hydro_10"/>
    <property type="match status" value="2"/>
</dbReference>
<dbReference type="PROSITE" id="PS00591">
    <property type="entry name" value="GH10_1"/>
    <property type="match status" value="2"/>
</dbReference>
<keyword evidence="6" id="KW-0677">Repeat</keyword>
<dbReference type="Gene3D" id="2.60.40.1190">
    <property type="match status" value="2"/>
</dbReference>
<gene>
    <name evidence="16" type="ORF">J2S74_000339</name>
</gene>
<dbReference type="EMBL" id="JAUSUG010000001">
    <property type="protein sequence ID" value="MDQ0252967.1"/>
    <property type="molecule type" value="Genomic_DNA"/>
</dbReference>
<comment type="caution">
    <text evidence="16">The sequence shown here is derived from an EMBL/GenBank/DDBJ whole genome shotgun (WGS) entry which is preliminary data.</text>
</comment>
<protein>
    <recommendedName>
        <fullName evidence="12">Beta-xylanase</fullName>
        <ecNumber evidence="12">3.2.1.8</ecNumber>
    </recommendedName>
</protein>
<evidence type="ECO:0000256" key="3">
    <source>
        <dbReference type="ARBA" id="ARBA00007495"/>
    </source>
</evidence>
<dbReference type="PROSITE" id="PS51760">
    <property type="entry name" value="GH10_2"/>
    <property type="match status" value="2"/>
</dbReference>